<comment type="caution">
    <text evidence="1">The sequence shown here is derived from an EMBL/GenBank/DDBJ whole genome shotgun (WGS) entry which is preliminary data.</text>
</comment>
<dbReference type="Proteomes" id="UP000660611">
    <property type="component" value="Unassembled WGS sequence"/>
</dbReference>
<dbReference type="EMBL" id="BONQ01000117">
    <property type="protein sequence ID" value="GIG49339.1"/>
    <property type="molecule type" value="Genomic_DNA"/>
</dbReference>
<gene>
    <name evidence="1" type="ORF">Dsi01nite_073800</name>
</gene>
<dbReference type="RefSeq" id="WP_203851018.1">
    <property type="nucleotide sequence ID" value="NZ_BAAAVW010000001.1"/>
</dbReference>
<proteinExistence type="predicted"/>
<evidence type="ECO:0000313" key="1">
    <source>
        <dbReference type="EMBL" id="GIG49339.1"/>
    </source>
</evidence>
<protein>
    <submittedName>
        <fullName evidence="1">Uncharacterized protein</fullName>
    </submittedName>
</protein>
<evidence type="ECO:0000313" key="2">
    <source>
        <dbReference type="Proteomes" id="UP000660611"/>
    </source>
</evidence>
<keyword evidence="2" id="KW-1185">Reference proteome</keyword>
<reference evidence="1" key="1">
    <citation type="submission" date="2021-01" db="EMBL/GenBank/DDBJ databases">
        <title>Whole genome shotgun sequence of Dactylosporangium siamense NBRC 106093.</title>
        <authorList>
            <person name="Komaki H."/>
            <person name="Tamura T."/>
        </authorList>
    </citation>
    <scope>NUCLEOTIDE SEQUENCE</scope>
    <source>
        <strain evidence="1">NBRC 106093</strain>
    </source>
</reference>
<name>A0A919PSK0_9ACTN</name>
<organism evidence="1 2">
    <name type="scientific">Dactylosporangium siamense</name>
    <dbReference type="NCBI Taxonomy" id="685454"/>
    <lineage>
        <taxon>Bacteria</taxon>
        <taxon>Bacillati</taxon>
        <taxon>Actinomycetota</taxon>
        <taxon>Actinomycetes</taxon>
        <taxon>Micromonosporales</taxon>
        <taxon>Micromonosporaceae</taxon>
        <taxon>Dactylosporangium</taxon>
    </lineage>
</organism>
<dbReference type="AlphaFoldDB" id="A0A919PSK0"/>
<accession>A0A919PSK0</accession>
<sequence>MDEHKARRVVDTLRERGVPAHLELAKAGLSAFGVRIALPDGRSAVWDTDGTAGLEAQVMRDGMLVGYVPMIEGSDHFTEAQVVDAIARTEYDRPVARQRPVAPPPGPALPYEGGFFRRFRSGFRTS</sequence>